<organism evidence="5 6">
    <name type="scientific">Macrococcoides canis</name>
    <dbReference type="NCBI Taxonomy" id="1855823"/>
    <lineage>
        <taxon>Bacteria</taxon>
        <taxon>Bacillati</taxon>
        <taxon>Bacillota</taxon>
        <taxon>Bacilli</taxon>
        <taxon>Bacillales</taxon>
        <taxon>Staphylococcaceae</taxon>
        <taxon>Macrococcoides</taxon>
    </lineage>
</organism>
<evidence type="ECO:0000256" key="1">
    <source>
        <dbReference type="ARBA" id="ARBA00004196"/>
    </source>
</evidence>
<keyword evidence="6" id="KW-1185">Reference proteome</keyword>
<dbReference type="STRING" id="1855823.MCCS_04780"/>
<dbReference type="PANTHER" id="PTHR32347">
    <property type="entry name" value="EFFLUX SYSTEM COMPONENT YKNX-RELATED"/>
    <property type="match status" value="1"/>
</dbReference>
<sequence length="335" mass="38592">MKRRWLLPVVLSSIIVVLLIATVYAFLNRQQETLFIDEYMKQHYLTVKGTIEQTRTPYFQRGNQTQSVILHVKQGDKVIKGQALFSYEDKSITANEKELSLKIDNQLIALNQIEGQLAVKQEAYEQSANPRIQAELNWLTNEYEKHKNELEILKTKESAASEAVDRLTITSDTKGRVSEVNKAQVQQYTNAEQKAPIITIAAAETFITGVVDQETYKQLAKGMEFDFEIDGKSFKSKLTSLTRAVDNNTAKYYYKAVINIDEAHVGDVLTFKIYPNDKDHIWLHKDYVNRKKHTYYVQKCYGDKVNEEIVHVKKQAGEYYLITKGLSSVDELKKY</sequence>
<evidence type="ECO:0000256" key="2">
    <source>
        <dbReference type="ARBA" id="ARBA00023054"/>
    </source>
</evidence>
<comment type="subcellular location">
    <subcellularLocation>
        <location evidence="1">Cell envelope</location>
    </subcellularLocation>
</comment>
<dbReference type="Pfam" id="PF25984">
    <property type="entry name" value="BSH_YknX"/>
    <property type="match status" value="1"/>
</dbReference>
<dbReference type="InterPro" id="IPR058639">
    <property type="entry name" value="BSH_YknX-like"/>
</dbReference>
<dbReference type="KEGG" id="mcak:MCCS_04780"/>
<evidence type="ECO:0000313" key="6">
    <source>
        <dbReference type="Proteomes" id="UP000194154"/>
    </source>
</evidence>
<gene>
    <name evidence="5" type="ORF">MCCS_04780</name>
</gene>
<keyword evidence="2 3" id="KW-0175">Coiled coil</keyword>
<dbReference type="OrthoDB" id="85226at2"/>
<feature type="domain" description="YknX-like barrel-sandwich hybrid" evidence="4">
    <location>
        <begin position="70"/>
        <end position="201"/>
    </location>
</feature>
<dbReference type="EMBL" id="CP021059">
    <property type="protein sequence ID" value="ARQ06141.1"/>
    <property type="molecule type" value="Genomic_DNA"/>
</dbReference>
<dbReference type="InterPro" id="IPR050465">
    <property type="entry name" value="UPF0194_transport"/>
</dbReference>
<reference evidence="5 6" key="1">
    <citation type="journal article" date="2017" name="Int. J. Syst. Evol. Microbiol.">
        <title>Macrococcus canis sp. nov., a skin bacterium associated with infections in dogs.</title>
        <authorList>
            <person name="Gobeli Brawand S."/>
            <person name="Cotting K."/>
            <person name="Gomez-Sanz E."/>
            <person name="Collaud A."/>
            <person name="Thomann A."/>
            <person name="Brodard I."/>
            <person name="Rodriguez-Campos S."/>
            <person name="Strauss C."/>
            <person name="Perreten V."/>
        </authorList>
    </citation>
    <scope>NUCLEOTIDE SEQUENCE [LARGE SCALE GENOMIC DNA]</scope>
    <source>
        <strain evidence="5 6">KM45013</strain>
    </source>
</reference>
<evidence type="ECO:0000259" key="4">
    <source>
        <dbReference type="Pfam" id="PF25984"/>
    </source>
</evidence>
<dbReference type="AlphaFoldDB" id="A0A1W7A966"/>
<dbReference type="GeneID" id="35294621"/>
<dbReference type="PANTHER" id="PTHR32347:SF14">
    <property type="entry name" value="EFFLUX SYSTEM COMPONENT YKNX-RELATED"/>
    <property type="match status" value="1"/>
</dbReference>
<dbReference type="Gene3D" id="2.40.50.100">
    <property type="match status" value="1"/>
</dbReference>
<dbReference type="RefSeq" id="WP_086041827.1">
    <property type="nucleotide sequence ID" value="NZ_CBCRZA010000003.1"/>
</dbReference>
<feature type="coiled-coil region" evidence="3">
    <location>
        <begin position="129"/>
        <end position="163"/>
    </location>
</feature>
<proteinExistence type="predicted"/>
<dbReference type="Gene3D" id="1.10.287.470">
    <property type="entry name" value="Helix hairpin bin"/>
    <property type="match status" value="1"/>
</dbReference>
<evidence type="ECO:0000256" key="3">
    <source>
        <dbReference type="SAM" id="Coils"/>
    </source>
</evidence>
<name>A0A1W7A966_9STAP</name>
<protein>
    <submittedName>
        <fullName evidence="5">HlyD family secretion protein</fullName>
    </submittedName>
</protein>
<dbReference type="Gene3D" id="2.40.30.170">
    <property type="match status" value="1"/>
</dbReference>
<accession>A0A1W7A966</accession>
<dbReference type="Proteomes" id="UP000194154">
    <property type="component" value="Chromosome"/>
</dbReference>
<dbReference type="GO" id="GO:0030313">
    <property type="term" value="C:cell envelope"/>
    <property type="evidence" value="ECO:0007669"/>
    <property type="project" value="UniProtKB-SubCell"/>
</dbReference>
<evidence type="ECO:0000313" key="5">
    <source>
        <dbReference type="EMBL" id="ARQ06141.1"/>
    </source>
</evidence>